<evidence type="ECO:0000259" key="2">
    <source>
        <dbReference type="Pfam" id="PF03551"/>
    </source>
</evidence>
<dbReference type="EMBL" id="LDJP01000062">
    <property type="protein sequence ID" value="KRG83870.1"/>
    <property type="molecule type" value="Genomic_DNA"/>
</dbReference>
<sequence length="189" mass="20346">MQGGHRGHGEHGHGGAHPGHRGGGGRGGRGGDGGSRRPLGRGDLRLLLLALIEQQPRHGYELIQLIGELFGGAYAPSPGVVYPTLALLEDMGLIAAEQDSSRKRYAITDAGREQIDANREMIDAAQARTRDSARRMAKATIPPPVREAMEQLKRALLDRQGLWTEEEAARVARILMQAHGRIDADDATA</sequence>
<keyword evidence="4" id="KW-1185">Reference proteome</keyword>
<dbReference type="Gene3D" id="1.10.10.10">
    <property type="entry name" value="Winged helix-like DNA-binding domain superfamily/Winged helix DNA-binding domain"/>
    <property type="match status" value="1"/>
</dbReference>
<dbReference type="InterPro" id="IPR005149">
    <property type="entry name" value="Tscrpt_reg_PadR_N"/>
</dbReference>
<protein>
    <recommendedName>
        <fullName evidence="2">Transcription regulator PadR N-terminal domain-containing protein</fullName>
    </recommendedName>
</protein>
<dbReference type="Proteomes" id="UP000050940">
    <property type="component" value="Unassembled WGS sequence"/>
</dbReference>
<evidence type="ECO:0000256" key="1">
    <source>
        <dbReference type="SAM" id="MobiDB-lite"/>
    </source>
</evidence>
<dbReference type="STRING" id="659018.ABB34_10665"/>
<feature type="domain" description="Transcription regulator PadR N-terminal" evidence="2">
    <location>
        <begin position="48"/>
        <end position="116"/>
    </location>
</feature>
<name>A0A0R0E1F4_9GAMM</name>
<gene>
    <name evidence="3" type="ORF">ABB34_10665</name>
</gene>
<dbReference type="Pfam" id="PF03551">
    <property type="entry name" value="PadR"/>
    <property type="match status" value="1"/>
</dbReference>
<evidence type="ECO:0000313" key="4">
    <source>
        <dbReference type="Proteomes" id="UP000050940"/>
    </source>
</evidence>
<feature type="region of interest" description="Disordered" evidence="1">
    <location>
        <begin position="1"/>
        <end position="38"/>
    </location>
</feature>
<organism evidence="3 4">
    <name type="scientific">Stenotrophomonas daejeonensis</name>
    <dbReference type="NCBI Taxonomy" id="659018"/>
    <lineage>
        <taxon>Bacteria</taxon>
        <taxon>Pseudomonadati</taxon>
        <taxon>Pseudomonadota</taxon>
        <taxon>Gammaproteobacteria</taxon>
        <taxon>Lysobacterales</taxon>
        <taxon>Lysobacteraceae</taxon>
        <taxon>Stenotrophomonas</taxon>
    </lineage>
</organism>
<dbReference type="PANTHER" id="PTHR43252">
    <property type="entry name" value="TRANSCRIPTIONAL REGULATOR YQJI"/>
    <property type="match status" value="1"/>
</dbReference>
<feature type="compositionally biased region" description="Gly residues" evidence="1">
    <location>
        <begin position="15"/>
        <end position="33"/>
    </location>
</feature>
<comment type="caution">
    <text evidence="3">The sequence shown here is derived from an EMBL/GenBank/DDBJ whole genome shotgun (WGS) entry which is preliminary data.</text>
</comment>
<dbReference type="SUPFAM" id="SSF46785">
    <property type="entry name" value="Winged helix' DNA-binding domain"/>
    <property type="match status" value="1"/>
</dbReference>
<proteinExistence type="predicted"/>
<dbReference type="InterPro" id="IPR036390">
    <property type="entry name" value="WH_DNA-bd_sf"/>
</dbReference>
<accession>A0A0R0E1F4</accession>
<dbReference type="AlphaFoldDB" id="A0A0R0E1F4"/>
<evidence type="ECO:0000313" key="3">
    <source>
        <dbReference type="EMBL" id="KRG83870.1"/>
    </source>
</evidence>
<dbReference type="PATRIC" id="fig|659018.3.peg.2234"/>
<reference evidence="3 4" key="1">
    <citation type="submission" date="2015-05" db="EMBL/GenBank/DDBJ databases">
        <title>Genome sequencing and analysis of members of genus Stenotrophomonas.</title>
        <authorList>
            <person name="Patil P.P."/>
            <person name="Midha S."/>
            <person name="Patil P.B."/>
        </authorList>
    </citation>
    <scope>NUCLEOTIDE SEQUENCE [LARGE SCALE GENOMIC DNA]</scope>
    <source>
        <strain evidence="3 4">JCM 16244</strain>
    </source>
</reference>
<dbReference type="PANTHER" id="PTHR43252:SF7">
    <property type="entry name" value="TRANSCRIPTIONAL REGULATOR YQJI"/>
    <property type="match status" value="1"/>
</dbReference>
<dbReference type="InterPro" id="IPR036388">
    <property type="entry name" value="WH-like_DNA-bd_sf"/>
</dbReference>
<dbReference type="RefSeq" id="WP_057641302.1">
    <property type="nucleotide sequence ID" value="NZ_LDJP01000062.1"/>
</dbReference>